<dbReference type="GO" id="GO:0016020">
    <property type="term" value="C:membrane"/>
    <property type="evidence" value="ECO:0007669"/>
    <property type="project" value="TreeGrafter"/>
</dbReference>
<dbReference type="PRINTS" id="PR00111">
    <property type="entry name" value="ABHYDROLASE"/>
</dbReference>
<dbReference type="Gene3D" id="3.40.50.1820">
    <property type="entry name" value="alpha/beta hydrolase"/>
    <property type="match status" value="1"/>
</dbReference>
<proteinExistence type="inferred from homology"/>
<dbReference type="InterPro" id="IPR000073">
    <property type="entry name" value="AB_hydrolase_1"/>
</dbReference>
<dbReference type="PANTHER" id="PTHR43798">
    <property type="entry name" value="MONOACYLGLYCEROL LIPASE"/>
    <property type="match status" value="1"/>
</dbReference>
<dbReference type="KEGG" id="salk:FBQ74_06280"/>
<evidence type="ECO:0000256" key="1">
    <source>
        <dbReference type="ARBA" id="ARBA00008645"/>
    </source>
</evidence>
<comment type="similarity">
    <text evidence="1">Belongs to the AB hydrolase superfamily.</text>
</comment>
<accession>A0A5B7YFE1</accession>
<name>A0A5B7YFE1_9ALTE</name>
<organism evidence="4 5">
    <name type="scientific">Salinimonas iocasae</name>
    <dbReference type="NCBI Taxonomy" id="2572577"/>
    <lineage>
        <taxon>Bacteria</taxon>
        <taxon>Pseudomonadati</taxon>
        <taxon>Pseudomonadota</taxon>
        <taxon>Gammaproteobacteria</taxon>
        <taxon>Alteromonadales</taxon>
        <taxon>Alteromonadaceae</taxon>
        <taxon>Alteromonas/Salinimonas group</taxon>
        <taxon>Salinimonas</taxon>
    </lineage>
</organism>
<keyword evidence="2 4" id="KW-0378">Hydrolase</keyword>
<gene>
    <name evidence="4" type="ORF">FBQ74_06280</name>
</gene>
<dbReference type="Proteomes" id="UP000304912">
    <property type="component" value="Chromosome"/>
</dbReference>
<dbReference type="RefSeq" id="WP_139755866.1">
    <property type="nucleotide sequence ID" value="NZ_CP039852.1"/>
</dbReference>
<evidence type="ECO:0000313" key="4">
    <source>
        <dbReference type="EMBL" id="QCZ93119.1"/>
    </source>
</evidence>
<reference evidence="4 5" key="1">
    <citation type="submission" date="2019-04" db="EMBL/GenBank/DDBJ databases">
        <title>Salinimonas iocasae sp. nov., a halophilic bacterium isolated from the outer tube casing of tubeworms in Okinawa Trough.</title>
        <authorList>
            <person name="Zhang H."/>
            <person name="Wang H."/>
            <person name="Li C."/>
        </authorList>
    </citation>
    <scope>NUCLEOTIDE SEQUENCE [LARGE SCALE GENOMIC DNA]</scope>
    <source>
        <strain evidence="4 5">KX18D6</strain>
    </source>
</reference>
<evidence type="ECO:0000256" key="2">
    <source>
        <dbReference type="ARBA" id="ARBA00022801"/>
    </source>
</evidence>
<dbReference type="EMBL" id="CP039852">
    <property type="protein sequence ID" value="QCZ93119.1"/>
    <property type="molecule type" value="Genomic_DNA"/>
</dbReference>
<dbReference type="PRINTS" id="PR00412">
    <property type="entry name" value="EPOXHYDRLASE"/>
</dbReference>
<sequence>MLQTEFQAGPITMTALDNQGSGEIIIGLHGFLDNAASMEGLAPFLHNYHYIALDFAGHGNSSHRPHGTHYNLLDYVQDLHAMVQEQGIEKFSLIGHSLGGIVATIYAAVFPEKVRGVVSIDACGPLTEPEETTAKQIRDSVESRWRKTRNRLRVVELEQAVKARCEITDISEEHARTILLRNLTQDAGGHYFWASDPKLRTRSSIRLTDGQAKALMENIRCPVLFIAASDSFKKVSDAFETRQSWFSRANCEQFVGGHHIHMEKPEEVGAAIRDFVEQL</sequence>
<dbReference type="InterPro" id="IPR029058">
    <property type="entry name" value="AB_hydrolase_fold"/>
</dbReference>
<dbReference type="InterPro" id="IPR000639">
    <property type="entry name" value="Epox_hydrolase-like"/>
</dbReference>
<dbReference type="AlphaFoldDB" id="A0A5B7YFE1"/>
<keyword evidence="5" id="KW-1185">Reference proteome</keyword>
<dbReference type="PANTHER" id="PTHR43798:SF14">
    <property type="entry name" value="SERINE HYDROLASE-LIKE PROTEIN DDB_G0286239"/>
    <property type="match status" value="1"/>
</dbReference>
<dbReference type="OrthoDB" id="149912at2"/>
<dbReference type="InterPro" id="IPR050266">
    <property type="entry name" value="AB_hydrolase_sf"/>
</dbReference>
<dbReference type="Pfam" id="PF00561">
    <property type="entry name" value="Abhydrolase_1"/>
    <property type="match status" value="1"/>
</dbReference>
<dbReference type="SUPFAM" id="SSF53474">
    <property type="entry name" value="alpha/beta-Hydrolases"/>
    <property type="match status" value="1"/>
</dbReference>
<evidence type="ECO:0000313" key="5">
    <source>
        <dbReference type="Proteomes" id="UP000304912"/>
    </source>
</evidence>
<dbReference type="GO" id="GO:0016787">
    <property type="term" value="F:hydrolase activity"/>
    <property type="evidence" value="ECO:0007669"/>
    <property type="project" value="UniProtKB-KW"/>
</dbReference>
<evidence type="ECO:0000259" key="3">
    <source>
        <dbReference type="Pfam" id="PF00561"/>
    </source>
</evidence>
<feature type="domain" description="AB hydrolase-1" evidence="3">
    <location>
        <begin position="25"/>
        <end position="264"/>
    </location>
</feature>
<protein>
    <submittedName>
        <fullName evidence="4">Alpha/beta hydrolase</fullName>
    </submittedName>
</protein>